<evidence type="ECO:0000313" key="3">
    <source>
        <dbReference type="Proteomes" id="UP000015453"/>
    </source>
</evidence>
<dbReference type="EMBL" id="AUSU01002147">
    <property type="protein sequence ID" value="EPS69375.1"/>
    <property type="molecule type" value="Genomic_DNA"/>
</dbReference>
<organism evidence="2 3">
    <name type="scientific">Genlisea aurea</name>
    <dbReference type="NCBI Taxonomy" id="192259"/>
    <lineage>
        <taxon>Eukaryota</taxon>
        <taxon>Viridiplantae</taxon>
        <taxon>Streptophyta</taxon>
        <taxon>Embryophyta</taxon>
        <taxon>Tracheophyta</taxon>
        <taxon>Spermatophyta</taxon>
        <taxon>Magnoliopsida</taxon>
        <taxon>eudicotyledons</taxon>
        <taxon>Gunneridae</taxon>
        <taxon>Pentapetalae</taxon>
        <taxon>asterids</taxon>
        <taxon>lamiids</taxon>
        <taxon>Lamiales</taxon>
        <taxon>Lentibulariaceae</taxon>
        <taxon>Genlisea</taxon>
    </lineage>
</organism>
<evidence type="ECO:0000313" key="2">
    <source>
        <dbReference type="EMBL" id="EPS69375.1"/>
    </source>
</evidence>
<accession>S8CRH3</accession>
<comment type="caution">
    <text evidence="2">The sequence shown here is derived from an EMBL/GenBank/DDBJ whole genome shotgun (WGS) entry which is preliminary data.</text>
</comment>
<name>S8CRH3_9LAMI</name>
<evidence type="ECO:0000256" key="1">
    <source>
        <dbReference type="SAM" id="MobiDB-lite"/>
    </source>
</evidence>
<dbReference type="Proteomes" id="UP000015453">
    <property type="component" value="Unassembled WGS sequence"/>
</dbReference>
<reference evidence="2 3" key="1">
    <citation type="journal article" date="2013" name="BMC Genomics">
        <title>The miniature genome of a carnivorous plant Genlisea aurea contains a low number of genes and short non-coding sequences.</title>
        <authorList>
            <person name="Leushkin E.V."/>
            <person name="Sutormin R.A."/>
            <person name="Nabieva E.R."/>
            <person name="Penin A.A."/>
            <person name="Kondrashov A.S."/>
            <person name="Logacheva M.D."/>
        </authorList>
    </citation>
    <scope>NUCLEOTIDE SEQUENCE [LARGE SCALE GENOMIC DNA]</scope>
</reference>
<feature type="region of interest" description="Disordered" evidence="1">
    <location>
        <begin position="1"/>
        <end position="25"/>
    </location>
</feature>
<proteinExistence type="predicted"/>
<keyword evidence="3" id="KW-1185">Reference proteome</keyword>
<sequence>MSVQQLLRNAWASSPNSTSTQKSLLSRFANMPVTRRLSSSKRNEQGALKKLKSAMLYPWGGGKGPRIPL</sequence>
<protein>
    <submittedName>
        <fullName evidence="2">Uncharacterized protein</fullName>
    </submittedName>
</protein>
<feature type="compositionally biased region" description="Polar residues" evidence="1">
    <location>
        <begin position="1"/>
        <end position="24"/>
    </location>
</feature>
<dbReference type="AlphaFoldDB" id="S8CRH3"/>
<gene>
    <name evidence="2" type="ORF">M569_05395</name>
</gene>